<dbReference type="PANTHER" id="PTHR21666:SF270">
    <property type="entry name" value="MUREIN HYDROLASE ACTIVATOR ENVC"/>
    <property type="match status" value="1"/>
</dbReference>
<dbReference type="Proteomes" id="UP001442841">
    <property type="component" value="Chromosome"/>
</dbReference>
<proteinExistence type="predicted"/>
<protein>
    <submittedName>
        <fullName evidence="2">Peptidoglycan DD-metalloendopeptidase family protein</fullName>
    </submittedName>
</protein>
<reference evidence="2 3" key="1">
    <citation type="submission" date="2024-04" db="EMBL/GenBank/DDBJ databases">
        <title>Isolation of an actinomycete strain from pig manure.</title>
        <authorList>
            <person name="Gong T."/>
            <person name="Yu Z."/>
            <person name="An M."/>
            <person name="Wei C."/>
            <person name="Yang W."/>
            <person name="Liu L."/>
        </authorList>
    </citation>
    <scope>NUCLEOTIDE SEQUENCE [LARGE SCALE GENOMIC DNA]</scope>
    <source>
        <strain evidence="2 3">ZF39</strain>
    </source>
</reference>
<dbReference type="InterPro" id="IPR050570">
    <property type="entry name" value="Cell_wall_metabolism_enzyme"/>
</dbReference>
<evidence type="ECO:0000313" key="2">
    <source>
        <dbReference type="EMBL" id="XAN07183.1"/>
    </source>
</evidence>
<sequence length="159" mass="17031">MQSADPRWRFFVEDETAYSSPWYDGRGRLMIDFGCTPAPYYRPDGRCRGGQGFHHGIDVALPCGVTLRAGVSGRIVLGGLGAAYGENAFRIRTADRDLLIAHAEELLVSGGDRVEAGQPVARNGALGAPDGCHLHLEQRTVGGGLSRATDPREVLALTP</sequence>
<name>A0ABZ3FMA3_9ACTN</name>
<dbReference type="Pfam" id="PF01551">
    <property type="entry name" value="Peptidase_M23"/>
    <property type="match status" value="1"/>
</dbReference>
<dbReference type="InterPro" id="IPR011055">
    <property type="entry name" value="Dup_hybrid_motif"/>
</dbReference>
<dbReference type="Gene3D" id="2.70.70.10">
    <property type="entry name" value="Glucose Permease (Domain IIA)"/>
    <property type="match status" value="1"/>
</dbReference>
<evidence type="ECO:0000259" key="1">
    <source>
        <dbReference type="Pfam" id="PF01551"/>
    </source>
</evidence>
<organism evidence="2 3">
    <name type="scientific">Ammonicoccus fulvus</name>
    <dbReference type="NCBI Taxonomy" id="3138240"/>
    <lineage>
        <taxon>Bacteria</taxon>
        <taxon>Bacillati</taxon>
        <taxon>Actinomycetota</taxon>
        <taxon>Actinomycetes</taxon>
        <taxon>Propionibacteriales</taxon>
        <taxon>Propionibacteriaceae</taxon>
        <taxon>Ammonicoccus</taxon>
    </lineage>
</organism>
<dbReference type="RefSeq" id="WP_425308633.1">
    <property type="nucleotide sequence ID" value="NZ_CP154795.1"/>
</dbReference>
<dbReference type="EMBL" id="CP154795">
    <property type="protein sequence ID" value="XAN07183.1"/>
    <property type="molecule type" value="Genomic_DNA"/>
</dbReference>
<dbReference type="CDD" id="cd12797">
    <property type="entry name" value="M23_peptidase"/>
    <property type="match status" value="1"/>
</dbReference>
<feature type="domain" description="M23ase beta-sheet core" evidence="1">
    <location>
        <begin position="53"/>
        <end position="141"/>
    </location>
</feature>
<keyword evidence="3" id="KW-1185">Reference proteome</keyword>
<dbReference type="SUPFAM" id="SSF51261">
    <property type="entry name" value="Duplicated hybrid motif"/>
    <property type="match status" value="1"/>
</dbReference>
<gene>
    <name evidence="2" type="ORF">AADG42_07720</name>
</gene>
<accession>A0ABZ3FMA3</accession>
<dbReference type="InterPro" id="IPR016047">
    <property type="entry name" value="M23ase_b-sheet_dom"/>
</dbReference>
<dbReference type="PANTHER" id="PTHR21666">
    <property type="entry name" value="PEPTIDASE-RELATED"/>
    <property type="match status" value="1"/>
</dbReference>
<evidence type="ECO:0000313" key="3">
    <source>
        <dbReference type="Proteomes" id="UP001442841"/>
    </source>
</evidence>